<organism evidence="12 13">
    <name type="scientific">Hermanssonia centrifuga</name>
    <dbReference type="NCBI Taxonomy" id="98765"/>
    <lineage>
        <taxon>Eukaryota</taxon>
        <taxon>Fungi</taxon>
        <taxon>Dikarya</taxon>
        <taxon>Basidiomycota</taxon>
        <taxon>Agaricomycotina</taxon>
        <taxon>Agaricomycetes</taxon>
        <taxon>Polyporales</taxon>
        <taxon>Meruliaceae</taxon>
        <taxon>Hermanssonia</taxon>
    </lineage>
</organism>
<keyword evidence="8" id="KW-0560">Oxidoreductase</keyword>
<keyword evidence="13" id="KW-1185">Reference proteome</keyword>
<dbReference type="EMBL" id="MLYV02000230">
    <property type="protein sequence ID" value="PSS30980.1"/>
    <property type="molecule type" value="Genomic_DNA"/>
</dbReference>
<dbReference type="STRING" id="98765.A0A2R6RLS6"/>
<evidence type="ECO:0000256" key="9">
    <source>
        <dbReference type="ARBA" id="ARBA00023004"/>
    </source>
</evidence>
<keyword evidence="7" id="KW-1133">Transmembrane helix</keyword>
<dbReference type="PANTHER" id="PTHR46300:SF2">
    <property type="entry name" value="CYTOCHROME P450 MONOOXYGENASE ALNH-RELATED"/>
    <property type="match status" value="1"/>
</dbReference>
<evidence type="ECO:0008006" key="14">
    <source>
        <dbReference type="Google" id="ProtNLM"/>
    </source>
</evidence>
<comment type="similarity">
    <text evidence="3">Belongs to the cytochrome P450 family.</text>
</comment>
<evidence type="ECO:0000256" key="11">
    <source>
        <dbReference type="ARBA" id="ARBA00023136"/>
    </source>
</evidence>
<dbReference type="AlphaFoldDB" id="A0A2R6RLS6"/>
<dbReference type="InterPro" id="IPR050364">
    <property type="entry name" value="Cytochrome_P450_fung"/>
</dbReference>
<dbReference type="GO" id="GO:0020037">
    <property type="term" value="F:heme binding"/>
    <property type="evidence" value="ECO:0007669"/>
    <property type="project" value="InterPro"/>
</dbReference>
<accession>A0A2R6RLS6</accession>
<evidence type="ECO:0000256" key="7">
    <source>
        <dbReference type="ARBA" id="ARBA00022989"/>
    </source>
</evidence>
<evidence type="ECO:0000256" key="1">
    <source>
        <dbReference type="ARBA" id="ARBA00001971"/>
    </source>
</evidence>
<feature type="non-terminal residue" evidence="12">
    <location>
        <position position="148"/>
    </location>
</feature>
<protein>
    <recommendedName>
        <fullName evidence="14">Cytochrome P450</fullName>
    </recommendedName>
</protein>
<evidence type="ECO:0000256" key="4">
    <source>
        <dbReference type="ARBA" id="ARBA00022617"/>
    </source>
</evidence>
<dbReference type="Proteomes" id="UP000186601">
    <property type="component" value="Unassembled WGS sequence"/>
</dbReference>
<dbReference type="OrthoDB" id="1055148at2759"/>
<evidence type="ECO:0000256" key="8">
    <source>
        <dbReference type="ARBA" id="ARBA00023002"/>
    </source>
</evidence>
<evidence type="ECO:0000313" key="12">
    <source>
        <dbReference type="EMBL" id="PSS30980.1"/>
    </source>
</evidence>
<comment type="subcellular location">
    <subcellularLocation>
        <location evidence="2">Membrane</location>
    </subcellularLocation>
</comment>
<dbReference type="Gene3D" id="1.10.630.10">
    <property type="entry name" value="Cytochrome P450"/>
    <property type="match status" value="1"/>
</dbReference>
<dbReference type="SUPFAM" id="SSF48264">
    <property type="entry name" value="Cytochrome P450"/>
    <property type="match status" value="1"/>
</dbReference>
<dbReference type="InterPro" id="IPR036396">
    <property type="entry name" value="Cyt_P450_sf"/>
</dbReference>
<comment type="cofactor">
    <cofactor evidence="1">
        <name>heme</name>
        <dbReference type="ChEBI" id="CHEBI:30413"/>
    </cofactor>
</comment>
<dbReference type="GO" id="GO:0004497">
    <property type="term" value="F:monooxygenase activity"/>
    <property type="evidence" value="ECO:0007669"/>
    <property type="project" value="UniProtKB-KW"/>
</dbReference>
<keyword evidence="9" id="KW-0408">Iron</keyword>
<keyword evidence="6" id="KW-0479">Metal-binding</keyword>
<reference evidence="12 13" key="1">
    <citation type="submission" date="2018-02" db="EMBL/GenBank/DDBJ databases">
        <title>Genome sequence of the basidiomycete white-rot fungus Phlebia centrifuga.</title>
        <authorList>
            <person name="Granchi Z."/>
            <person name="Peng M."/>
            <person name="de Vries R.P."/>
            <person name="Hilden K."/>
            <person name="Makela M.R."/>
            <person name="Grigoriev I."/>
            <person name="Riley R."/>
        </authorList>
    </citation>
    <scope>NUCLEOTIDE SEQUENCE [LARGE SCALE GENOMIC DNA]</scope>
    <source>
        <strain evidence="12 13">FBCC195</strain>
    </source>
</reference>
<dbReference type="GO" id="GO:0016705">
    <property type="term" value="F:oxidoreductase activity, acting on paired donors, with incorporation or reduction of molecular oxygen"/>
    <property type="evidence" value="ECO:0007669"/>
    <property type="project" value="InterPro"/>
</dbReference>
<evidence type="ECO:0000256" key="6">
    <source>
        <dbReference type="ARBA" id="ARBA00022723"/>
    </source>
</evidence>
<dbReference type="GO" id="GO:0005506">
    <property type="term" value="F:iron ion binding"/>
    <property type="evidence" value="ECO:0007669"/>
    <property type="project" value="InterPro"/>
</dbReference>
<dbReference type="GO" id="GO:0016020">
    <property type="term" value="C:membrane"/>
    <property type="evidence" value="ECO:0007669"/>
    <property type="project" value="UniProtKB-SubCell"/>
</dbReference>
<evidence type="ECO:0000256" key="5">
    <source>
        <dbReference type="ARBA" id="ARBA00022692"/>
    </source>
</evidence>
<keyword evidence="4" id="KW-0349">Heme</keyword>
<evidence type="ECO:0000313" key="13">
    <source>
        <dbReference type="Proteomes" id="UP000186601"/>
    </source>
</evidence>
<dbReference type="PANTHER" id="PTHR46300">
    <property type="entry name" value="P450, PUTATIVE (EUROFUNG)-RELATED-RELATED"/>
    <property type="match status" value="1"/>
</dbReference>
<evidence type="ECO:0000256" key="10">
    <source>
        <dbReference type="ARBA" id="ARBA00023033"/>
    </source>
</evidence>
<gene>
    <name evidence="12" type="ORF">PHLCEN_2v2505</name>
</gene>
<evidence type="ECO:0000256" key="2">
    <source>
        <dbReference type="ARBA" id="ARBA00004370"/>
    </source>
</evidence>
<evidence type="ECO:0000256" key="3">
    <source>
        <dbReference type="ARBA" id="ARBA00010617"/>
    </source>
</evidence>
<keyword evidence="5" id="KW-0812">Transmembrane</keyword>
<keyword evidence="11" id="KW-0472">Membrane</keyword>
<comment type="caution">
    <text evidence="12">The sequence shown here is derived from an EMBL/GenBank/DDBJ whole genome shotgun (WGS) entry which is preliminary data.</text>
</comment>
<proteinExistence type="inferred from homology"/>
<name>A0A2R6RLS6_9APHY</name>
<keyword evidence="10" id="KW-0503">Monooxygenase</keyword>
<sequence>MHAHRLRKRIPPGPRGLPLLGNIFQIPTENMWERFFEWSGEYDCRSGIYADRPDIPMVNNILSGGMNLGFMHYGNFVEDKDRQVDEINSITYTLPQAIAQGSYLVNSIPDLVHIPTWFPGAGWKREGLEAHTQWTEKFTVVGDVREKL</sequence>